<keyword evidence="5" id="KW-1185">Reference proteome</keyword>
<keyword evidence="3" id="KW-0238">DNA-binding</keyword>
<dbReference type="GO" id="GO:0051382">
    <property type="term" value="P:kinetochore assembly"/>
    <property type="evidence" value="ECO:0007669"/>
    <property type="project" value="InterPro"/>
</dbReference>
<keyword evidence="2" id="KW-0227">DNA damage</keyword>
<evidence type="ECO:0000313" key="6">
    <source>
        <dbReference type="WBParaSite" id="Csp11.Scaffold629.g7548.t2"/>
    </source>
</evidence>
<name>A0A1I7UB43_9PELO</name>
<dbReference type="GO" id="GO:0006281">
    <property type="term" value="P:DNA repair"/>
    <property type="evidence" value="ECO:0007669"/>
    <property type="project" value="UniProtKB-KW"/>
</dbReference>
<accession>A0A1I7UB43</accession>
<evidence type="ECO:0000256" key="4">
    <source>
        <dbReference type="ARBA" id="ARBA00023204"/>
    </source>
</evidence>
<dbReference type="WBParaSite" id="Csp11.Scaffold629.g7548.t2">
    <property type="protein sequence ID" value="Csp11.Scaffold629.g7548.t2"/>
    <property type="gene ID" value="Csp11.Scaffold629.g7548"/>
</dbReference>
<dbReference type="CDD" id="cd22921">
    <property type="entry name" value="HFD_CENP-X"/>
    <property type="match status" value="1"/>
</dbReference>
<dbReference type="Pfam" id="PF09415">
    <property type="entry name" value="CENP-X"/>
    <property type="match status" value="1"/>
</dbReference>
<keyword evidence="4" id="KW-0234">DNA repair</keyword>
<evidence type="ECO:0000256" key="1">
    <source>
        <dbReference type="ARBA" id="ARBA00009359"/>
    </source>
</evidence>
<evidence type="ECO:0000313" key="5">
    <source>
        <dbReference type="Proteomes" id="UP000095282"/>
    </source>
</evidence>
<evidence type="ECO:0000256" key="3">
    <source>
        <dbReference type="ARBA" id="ARBA00023125"/>
    </source>
</evidence>
<sequence>MLTVARRGKKKLNLEPEALAVLTSLINLLAQETLARTAQSAANTGNRHVTREHLRRVIAQIMLDFAV</sequence>
<proteinExistence type="inferred from homology"/>
<evidence type="ECO:0000256" key="2">
    <source>
        <dbReference type="ARBA" id="ARBA00022763"/>
    </source>
</evidence>
<comment type="similarity">
    <text evidence="1">Belongs to the CENP-X/MHF2 family.</text>
</comment>
<dbReference type="AlphaFoldDB" id="A0A1I7UB43"/>
<dbReference type="InterPro" id="IPR018552">
    <property type="entry name" value="CENP-X"/>
</dbReference>
<dbReference type="Proteomes" id="UP000095282">
    <property type="component" value="Unplaced"/>
</dbReference>
<organism evidence="5 6">
    <name type="scientific">Caenorhabditis tropicalis</name>
    <dbReference type="NCBI Taxonomy" id="1561998"/>
    <lineage>
        <taxon>Eukaryota</taxon>
        <taxon>Metazoa</taxon>
        <taxon>Ecdysozoa</taxon>
        <taxon>Nematoda</taxon>
        <taxon>Chromadorea</taxon>
        <taxon>Rhabditida</taxon>
        <taxon>Rhabditina</taxon>
        <taxon>Rhabditomorpha</taxon>
        <taxon>Rhabditoidea</taxon>
        <taxon>Rhabditidae</taxon>
        <taxon>Peloderinae</taxon>
        <taxon>Caenorhabditis</taxon>
    </lineage>
</organism>
<protein>
    <submittedName>
        <fullName evidence="6">Centromere protein X</fullName>
    </submittedName>
</protein>
<dbReference type="eggNOG" id="ENOG502TICM">
    <property type="taxonomic scope" value="Eukaryota"/>
</dbReference>
<reference evidence="6" key="1">
    <citation type="submission" date="2016-11" db="UniProtKB">
        <authorList>
            <consortium name="WormBaseParasite"/>
        </authorList>
    </citation>
    <scope>IDENTIFICATION</scope>
</reference>
<dbReference type="GO" id="GO:0003677">
    <property type="term" value="F:DNA binding"/>
    <property type="evidence" value="ECO:0007669"/>
    <property type="project" value="UniProtKB-KW"/>
</dbReference>
<dbReference type="Gene3D" id="6.10.130.30">
    <property type="match status" value="1"/>
</dbReference>